<dbReference type="EMBL" id="QBKS01000002">
    <property type="protein sequence ID" value="PTX54258.1"/>
    <property type="molecule type" value="Genomic_DNA"/>
</dbReference>
<accession>A0A2T6BDU9</accession>
<sequence length="470" mass="52407">MLSAVRNTAAFPEPPMTLSRRQFGTSLAAAAALAPAALRAQGKTLAALQRDLLSGDGDIFYPAVHALEDRGNPDMAASLIVALRFSNGAKGEIVKALRTVTGANPGRDWFDWMLWQEANPQIKPHPSFIAFKRDTLIRIDPNFADFLKPRYLKPERMGIRLEEITWGGVRKDGIPSLDNPRLIPAADAIYMRDDDLIFGVAINGDVRAYPLRIMGWHEMFNETIGGVPVALAYCTLCGSGILFETKVRGRARPLVFGSSGFLYRSNKLMFDRQTNSLWNQFTGRPVVGRLASSGLELKQRPVVITSWAEWRRDNPRTKILSLDTGHRRDYGSGVVYAEYFGSNELMFPTNVDQRRHRQKDYVFGIRKFGGAKAWPLTAFRRKKVINDGMLDTPLVLVGDTTTRTVRAYERGTLTFRQKGGGLVSNDGRSWQVSEDGLVSGTTVLPRVAGHVAYWFAWDGYLGARSELYKG</sequence>
<dbReference type="RefSeq" id="WP_245913053.1">
    <property type="nucleotide sequence ID" value="NZ_QBKS01000002.1"/>
</dbReference>
<protein>
    <submittedName>
        <fullName evidence="1">Uncharacterized protein DUF3179</fullName>
    </submittedName>
</protein>
<organism evidence="1 2">
    <name type="scientific">Litoreibacter ponti</name>
    <dbReference type="NCBI Taxonomy" id="1510457"/>
    <lineage>
        <taxon>Bacteria</taxon>
        <taxon>Pseudomonadati</taxon>
        <taxon>Pseudomonadota</taxon>
        <taxon>Alphaproteobacteria</taxon>
        <taxon>Rhodobacterales</taxon>
        <taxon>Roseobacteraceae</taxon>
        <taxon>Litoreibacter</taxon>
    </lineage>
</organism>
<evidence type="ECO:0000313" key="1">
    <source>
        <dbReference type="EMBL" id="PTX54258.1"/>
    </source>
</evidence>
<evidence type="ECO:0000313" key="2">
    <source>
        <dbReference type="Proteomes" id="UP000243978"/>
    </source>
</evidence>
<name>A0A2T6BDU9_9RHOB</name>
<dbReference type="AlphaFoldDB" id="A0A2T6BDU9"/>
<keyword evidence="2" id="KW-1185">Reference proteome</keyword>
<comment type="caution">
    <text evidence="1">The sequence shown here is derived from an EMBL/GenBank/DDBJ whole genome shotgun (WGS) entry which is preliminary data.</text>
</comment>
<gene>
    <name evidence="1" type="ORF">C8N43_3071</name>
</gene>
<reference evidence="1 2" key="1">
    <citation type="submission" date="2018-04" db="EMBL/GenBank/DDBJ databases">
        <title>Genomic Encyclopedia of Archaeal and Bacterial Type Strains, Phase II (KMG-II): from individual species to whole genera.</title>
        <authorList>
            <person name="Goeker M."/>
        </authorList>
    </citation>
    <scope>NUCLEOTIDE SEQUENCE [LARGE SCALE GENOMIC DNA]</scope>
    <source>
        <strain evidence="1 2">DSM 100977</strain>
    </source>
</reference>
<dbReference type="Pfam" id="PF11376">
    <property type="entry name" value="DUF3179"/>
    <property type="match status" value="1"/>
</dbReference>
<dbReference type="InterPro" id="IPR021516">
    <property type="entry name" value="DUF3179"/>
</dbReference>
<dbReference type="Proteomes" id="UP000243978">
    <property type="component" value="Unassembled WGS sequence"/>
</dbReference>
<proteinExistence type="predicted"/>